<dbReference type="InterPro" id="IPR038454">
    <property type="entry name" value="DnaA_N_sf"/>
</dbReference>
<accession>A0A0G1IKN7</accession>
<dbReference type="PATRIC" id="fig|1618645.3.peg.829"/>
<dbReference type="InterPro" id="IPR001957">
    <property type="entry name" value="Chromosome_initiator_DnaA"/>
</dbReference>
<organism evidence="14 15">
    <name type="scientific">Candidatus Giovannonibacteria bacterium GW2011_GWA1_44_25</name>
    <dbReference type="NCBI Taxonomy" id="1618645"/>
    <lineage>
        <taxon>Bacteria</taxon>
        <taxon>Candidatus Giovannoniibacteriota</taxon>
    </lineage>
</organism>
<evidence type="ECO:0000256" key="8">
    <source>
        <dbReference type="HAMAP-Rule" id="MF_00377"/>
    </source>
</evidence>
<evidence type="ECO:0000256" key="2">
    <source>
        <dbReference type="ARBA" id="ARBA00022490"/>
    </source>
</evidence>
<dbReference type="InterPro" id="IPR020591">
    <property type="entry name" value="Chromosome_initiator_DnaA-like"/>
</dbReference>
<feature type="binding site" evidence="8">
    <location>
        <position position="165"/>
    </location>
    <ligand>
        <name>ATP</name>
        <dbReference type="ChEBI" id="CHEBI:30616"/>
    </ligand>
</feature>
<keyword evidence="7 8" id="KW-0238">DNA-binding</keyword>
<dbReference type="InterPro" id="IPR013317">
    <property type="entry name" value="DnaA_dom"/>
</dbReference>
<evidence type="ECO:0000259" key="13">
    <source>
        <dbReference type="SMART" id="SM00760"/>
    </source>
</evidence>
<sequence>MTNDDLWRQALGEIELAVSRANFVTWFKDTKIMDQADGIVTVGVPNGFSKEWLENKFHKFILKSLRVRIPEIRAINYTIVAPSASAAKQLKSKPKKENVLTSGEQLDFKEFYIDPKTNLNPKYTLETFIVGSFNELAHAAALAVIKNPGRVYNPLFIYGGVGLGKTHLLQAIGNAILKENQNKKVYYITSEKFANELLNSLQNQTIQNFKEKFRDYDLLIVDDVQFFVNKTKTQEEFFHMFNTLFESGKQLVFSSDRSPKSIPSLGEINDRLISRMEAGVLVDISEPEYESRLAILKSKSAEKKVELPESTLELIALLIQKSIRELEGALNTIHIQSKYQNKVLNQEEVKSILSKNIKPRNAVTPSQIIKTVADFYDIPEKSIYEHTRKTEVVRPRQIAMFLIRDDLGGSYPFIGQKFGGMDHTTAIHAYEKISEEVKRNSKLEDELKLIRDIYQNTTATK</sequence>
<dbReference type="Pfam" id="PF11638">
    <property type="entry name" value="DnaA_N"/>
    <property type="match status" value="1"/>
</dbReference>
<dbReference type="Pfam" id="PF00308">
    <property type="entry name" value="Bac_DnaA"/>
    <property type="match status" value="1"/>
</dbReference>
<feature type="domain" description="AAA+ ATPase" evidence="12">
    <location>
        <begin position="151"/>
        <end position="288"/>
    </location>
</feature>
<keyword evidence="2 8" id="KW-0963">Cytoplasm</keyword>
<dbReference type="InterPro" id="IPR027417">
    <property type="entry name" value="P-loop_NTPase"/>
</dbReference>
<dbReference type="PANTHER" id="PTHR30050">
    <property type="entry name" value="CHROMOSOMAL REPLICATION INITIATOR PROTEIN DNAA"/>
    <property type="match status" value="1"/>
</dbReference>
<dbReference type="CDD" id="cd06571">
    <property type="entry name" value="Bac_DnaA_C"/>
    <property type="match status" value="1"/>
</dbReference>
<feature type="region of interest" description="Domain IV, binds dsDNA" evidence="8">
    <location>
        <begin position="338"/>
        <end position="461"/>
    </location>
</feature>
<feature type="binding site" evidence="8">
    <location>
        <position position="166"/>
    </location>
    <ligand>
        <name>ATP</name>
        <dbReference type="ChEBI" id="CHEBI:30616"/>
    </ligand>
</feature>
<dbReference type="GO" id="GO:0005524">
    <property type="term" value="F:ATP binding"/>
    <property type="evidence" value="ECO:0007669"/>
    <property type="project" value="UniProtKB-UniRule"/>
</dbReference>
<dbReference type="GO" id="GO:0008289">
    <property type="term" value="F:lipid binding"/>
    <property type="evidence" value="ECO:0007669"/>
    <property type="project" value="UniProtKB-KW"/>
</dbReference>
<dbReference type="FunFam" id="3.40.50.300:FF:000668">
    <property type="entry name" value="Chromosomal replication initiator protein DnaA"/>
    <property type="match status" value="1"/>
</dbReference>
<dbReference type="HAMAP" id="MF_00377">
    <property type="entry name" value="DnaA_bact"/>
    <property type="match status" value="1"/>
</dbReference>
<dbReference type="Proteomes" id="UP000034087">
    <property type="component" value="Unassembled WGS sequence"/>
</dbReference>
<dbReference type="CDD" id="cd00009">
    <property type="entry name" value="AAA"/>
    <property type="match status" value="1"/>
</dbReference>
<dbReference type="GO" id="GO:0005737">
    <property type="term" value="C:cytoplasm"/>
    <property type="evidence" value="ECO:0007669"/>
    <property type="project" value="UniProtKB-SubCell"/>
</dbReference>
<comment type="subunit">
    <text evidence="8">Oligomerizes as a right-handed, spiral filament on DNA at oriC.</text>
</comment>
<evidence type="ECO:0000256" key="3">
    <source>
        <dbReference type="ARBA" id="ARBA00022705"/>
    </source>
</evidence>
<dbReference type="Gene3D" id="1.10.8.60">
    <property type="match status" value="1"/>
</dbReference>
<dbReference type="Pfam" id="PF08299">
    <property type="entry name" value="Bac_DnaA_C"/>
    <property type="match status" value="1"/>
</dbReference>
<proteinExistence type="inferred from homology"/>
<dbReference type="InterPro" id="IPR013159">
    <property type="entry name" value="DnaA_C"/>
</dbReference>
<feature type="domain" description="Chromosomal replication initiator DnaA C-terminal" evidence="13">
    <location>
        <begin position="364"/>
        <end position="433"/>
    </location>
</feature>
<comment type="caution">
    <text evidence="8">Lacks conserved residue(s) required for the propagation of feature annotation.</text>
</comment>
<dbReference type="InterPro" id="IPR024633">
    <property type="entry name" value="DnaA_N_dom"/>
</dbReference>
<dbReference type="InterPro" id="IPR010921">
    <property type="entry name" value="Trp_repressor/repl_initiator"/>
</dbReference>
<dbReference type="SMART" id="SM00382">
    <property type="entry name" value="AAA"/>
    <property type="match status" value="1"/>
</dbReference>
<feature type="binding site" evidence="8">
    <location>
        <position position="162"/>
    </location>
    <ligand>
        <name>ATP</name>
        <dbReference type="ChEBI" id="CHEBI:30616"/>
    </ligand>
</feature>
<comment type="function">
    <text evidence="8 10">Plays an essential role in the initiation and regulation of chromosomal replication. ATP-DnaA binds to the origin of replication (oriC) to initiate formation of the DNA replication initiation complex once per cell cycle. Binds the DnaA box (a 9 base pair repeat at the origin) and separates the double-stranded (ds)DNA. Forms a right-handed helical filament on oriC DNA; dsDNA binds to the exterior of the filament while single-stranded (ss)DNA is stabiized in the filament's interior. The ATP-DnaA-oriC complex binds and stabilizes one strand of the AT-rich DNA unwinding element (DUE), permitting loading of DNA polymerase. After initiation quickly degrades to an ADP-DnaA complex that is not apt for DNA replication. Binds acidic phospholipids.</text>
</comment>
<keyword evidence="3 8" id="KW-0235">DNA replication</keyword>
<dbReference type="SUPFAM" id="SSF52540">
    <property type="entry name" value="P-loop containing nucleoside triphosphate hydrolases"/>
    <property type="match status" value="1"/>
</dbReference>
<dbReference type="InterPro" id="IPR003593">
    <property type="entry name" value="AAA+_ATPase"/>
</dbReference>
<protein>
    <recommendedName>
        <fullName evidence="8 9">Chromosomal replication initiator protein DnaA</fullName>
    </recommendedName>
</protein>
<keyword evidence="4 8" id="KW-0547">Nucleotide-binding</keyword>
<keyword evidence="5 8" id="KW-0067">ATP-binding</keyword>
<feature type="binding site" evidence="8">
    <location>
        <position position="164"/>
    </location>
    <ligand>
        <name>ATP</name>
        <dbReference type="ChEBI" id="CHEBI:30616"/>
    </ligand>
</feature>
<evidence type="ECO:0000313" key="15">
    <source>
        <dbReference type="Proteomes" id="UP000034087"/>
    </source>
</evidence>
<dbReference type="EMBL" id="LCIR01000012">
    <property type="protein sequence ID" value="KKT59453.1"/>
    <property type="molecule type" value="Genomic_DNA"/>
</dbReference>
<evidence type="ECO:0000256" key="11">
    <source>
        <dbReference type="RuleBase" id="RU004227"/>
    </source>
</evidence>
<name>A0A0G1IKN7_9BACT</name>
<dbReference type="NCBIfam" id="TIGR00362">
    <property type="entry name" value="DnaA"/>
    <property type="match status" value="1"/>
</dbReference>
<evidence type="ECO:0000259" key="12">
    <source>
        <dbReference type="SMART" id="SM00382"/>
    </source>
</evidence>
<dbReference type="SMART" id="SM00760">
    <property type="entry name" value="Bac_DnaA_C"/>
    <property type="match status" value="1"/>
</dbReference>
<gene>
    <name evidence="8" type="primary">dnaA</name>
    <name evidence="14" type="ORF">UW53_C0012G0020</name>
</gene>
<reference evidence="14 15" key="1">
    <citation type="journal article" date="2015" name="Nature">
        <title>rRNA introns, odd ribosomes, and small enigmatic genomes across a large radiation of phyla.</title>
        <authorList>
            <person name="Brown C.T."/>
            <person name="Hug L.A."/>
            <person name="Thomas B.C."/>
            <person name="Sharon I."/>
            <person name="Castelle C.J."/>
            <person name="Singh A."/>
            <person name="Wilkins M.J."/>
            <person name="Williams K.H."/>
            <person name="Banfield J.F."/>
        </authorList>
    </citation>
    <scope>NUCLEOTIDE SEQUENCE [LARGE SCALE GENOMIC DNA]</scope>
</reference>
<dbReference type="GO" id="GO:0005886">
    <property type="term" value="C:plasma membrane"/>
    <property type="evidence" value="ECO:0007669"/>
    <property type="project" value="TreeGrafter"/>
</dbReference>
<evidence type="ECO:0000256" key="4">
    <source>
        <dbReference type="ARBA" id="ARBA00022741"/>
    </source>
</evidence>
<dbReference type="Gene3D" id="1.10.1750.10">
    <property type="match status" value="1"/>
</dbReference>
<comment type="similarity">
    <text evidence="1 8 11">Belongs to the DnaA family.</text>
</comment>
<dbReference type="SUPFAM" id="SSF48295">
    <property type="entry name" value="TrpR-like"/>
    <property type="match status" value="1"/>
</dbReference>
<comment type="domain">
    <text evidence="8">Domain I is involved in oligomerization and binding regulators, domain II is flexibile and of varying length in different bacteria, domain III forms the AAA+ region, while domain IV binds dsDNA.</text>
</comment>
<dbReference type="GO" id="GO:0006270">
    <property type="term" value="P:DNA replication initiation"/>
    <property type="evidence" value="ECO:0007669"/>
    <property type="project" value="UniProtKB-UniRule"/>
</dbReference>
<dbReference type="AlphaFoldDB" id="A0A0G1IKN7"/>
<evidence type="ECO:0000256" key="1">
    <source>
        <dbReference type="ARBA" id="ARBA00006583"/>
    </source>
</evidence>
<evidence type="ECO:0000256" key="9">
    <source>
        <dbReference type="NCBIfam" id="TIGR00362"/>
    </source>
</evidence>
<dbReference type="Gene3D" id="3.40.50.300">
    <property type="entry name" value="P-loop containing nucleotide triphosphate hydrolases"/>
    <property type="match status" value="1"/>
</dbReference>
<dbReference type="PRINTS" id="PR00051">
    <property type="entry name" value="DNAA"/>
</dbReference>
<dbReference type="Gene3D" id="3.30.300.180">
    <property type="match status" value="1"/>
</dbReference>
<keyword evidence="6 8" id="KW-0446">Lipid-binding</keyword>
<dbReference type="GO" id="GO:0003688">
    <property type="term" value="F:DNA replication origin binding"/>
    <property type="evidence" value="ECO:0007669"/>
    <property type="project" value="UniProtKB-UniRule"/>
</dbReference>
<dbReference type="PANTHER" id="PTHR30050:SF2">
    <property type="entry name" value="CHROMOSOMAL REPLICATION INITIATOR PROTEIN DNAA"/>
    <property type="match status" value="1"/>
</dbReference>
<dbReference type="GO" id="GO:0006275">
    <property type="term" value="P:regulation of DNA replication"/>
    <property type="evidence" value="ECO:0007669"/>
    <property type="project" value="UniProtKB-UniRule"/>
</dbReference>
<evidence type="ECO:0000256" key="10">
    <source>
        <dbReference type="RuleBase" id="RU000577"/>
    </source>
</evidence>
<comment type="subcellular location">
    <subcellularLocation>
        <location evidence="8">Cytoplasm</location>
    </subcellularLocation>
</comment>
<evidence type="ECO:0000256" key="6">
    <source>
        <dbReference type="ARBA" id="ARBA00023121"/>
    </source>
</evidence>
<evidence type="ECO:0000313" key="14">
    <source>
        <dbReference type="EMBL" id="KKT59453.1"/>
    </source>
</evidence>
<feature type="region of interest" description="Domain I, interacts with DnaA modulators" evidence="8">
    <location>
        <begin position="1"/>
        <end position="84"/>
    </location>
</feature>
<comment type="caution">
    <text evidence="14">The sequence shown here is derived from an EMBL/GenBank/DDBJ whole genome shotgun (WGS) entry which is preliminary data.</text>
</comment>
<evidence type="ECO:0000256" key="5">
    <source>
        <dbReference type="ARBA" id="ARBA00022840"/>
    </source>
</evidence>
<evidence type="ECO:0000256" key="7">
    <source>
        <dbReference type="ARBA" id="ARBA00023125"/>
    </source>
</evidence>